<dbReference type="RefSeq" id="WP_183618691.1">
    <property type="nucleotide sequence ID" value="NZ_JACIDY010000011.1"/>
</dbReference>
<dbReference type="InterPro" id="IPR027417">
    <property type="entry name" value="P-loop_NTPase"/>
</dbReference>
<dbReference type="GO" id="GO:0016301">
    <property type="term" value="F:kinase activity"/>
    <property type="evidence" value="ECO:0007669"/>
    <property type="project" value="UniProtKB-KW"/>
</dbReference>
<dbReference type="EMBL" id="JACIDY010000011">
    <property type="protein sequence ID" value="MBB3941598.1"/>
    <property type="molecule type" value="Genomic_DNA"/>
</dbReference>
<evidence type="ECO:0000313" key="1">
    <source>
        <dbReference type="EMBL" id="MBB3941598.1"/>
    </source>
</evidence>
<dbReference type="SUPFAM" id="SSF52540">
    <property type="entry name" value="P-loop containing nucleoside triphosphate hydrolases"/>
    <property type="match status" value="1"/>
</dbReference>
<dbReference type="Proteomes" id="UP000561459">
    <property type="component" value="Unassembled WGS sequence"/>
</dbReference>
<proteinExistence type="predicted"/>
<comment type="caution">
    <text evidence="1">The sequence shown here is derived from an EMBL/GenBank/DDBJ whole genome shotgun (WGS) entry which is preliminary data.</text>
</comment>
<gene>
    <name evidence="1" type="ORF">GGR39_003279</name>
</gene>
<reference evidence="1 2" key="1">
    <citation type="submission" date="2020-08" db="EMBL/GenBank/DDBJ databases">
        <title>Genomic Encyclopedia of Type Strains, Phase IV (KMG-IV): sequencing the most valuable type-strain genomes for metagenomic binning, comparative biology and taxonomic classification.</title>
        <authorList>
            <person name="Goeker M."/>
        </authorList>
    </citation>
    <scope>NUCLEOTIDE SEQUENCE [LARGE SCALE GENOMIC DNA]</scope>
    <source>
        <strain evidence="1 2">DSM 27568</strain>
    </source>
</reference>
<accession>A0A7W6FZQ1</accession>
<dbReference type="Gene3D" id="3.40.50.300">
    <property type="entry name" value="P-loop containing nucleotide triphosphate hydrolases"/>
    <property type="match status" value="1"/>
</dbReference>
<keyword evidence="2" id="KW-1185">Reference proteome</keyword>
<organism evidence="1 2">
    <name type="scientific">Novosphingobium fluoreni</name>
    <dbReference type="NCBI Taxonomy" id="1391222"/>
    <lineage>
        <taxon>Bacteria</taxon>
        <taxon>Pseudomonadati</taxon>
        <taxon>Pseudomonadota</taxon>
        <taxon>Alphaproteobacteria</taxon>
        <taxon>Sphingomonadales</taxon>
        <taxon>Sphingomonadaceae</taxon>
        <taxon>Novosphingobium</taxon>
    </lineage>
</organism>
<keyword evidence="1" id="KW-0808">Transferase</keyword>
<name>A0A7W6FZQ1_9SPHN</name>
<dbReference type="AlphaFoldDB" id="A0A7W6FZQ1"/>
<protein>
    <submittedName>
        <fullName evidence="1">Thymidylate kinase</fullName>
    </submittedName>
</protein>
<sequence length="235" mass="25833">MSDGPLLIAVVGCDGSGKSTLTEALQQWLEARQPTATCHLGKQSGNLGRMLARTPLMGRRIDRSIETRSRQAHKSANPGLLAALVIYAFALRRARRFRRMLKLRGEGYTIIADRFPQVELPSAIDGPGLGTARRRGLVGVLAAAEQRLFRHMVAHAPDLVLRLNVPLDLAAARKPDHRIETLARKIEEMPRLRFGAAPIVELDSREPLDRVVARAQVAVQTLLDQREPARPSAAA</sequence>
<evidence type="ECO:0000313" key="2">
    <source>
        <dbReference type="Proteomes" id="UP000561459"/>
    </source>
</evidence>
<keyword evidence="1" id="KW-0418">Kinase</keyword>